<dbReference type="SUPFAM" id="SSF52540">
    <property type="entry name" value="P-loop containing nucleoside triphosphate hydrolases"/>
    <property type="match status" value="1"/>
</dbReference>
<proteinExistence type="predicted"/>
<organism evidence="1">
    <name type="scientific">viral metagenome</name>
    <dbReference type="NCBI Taxonomy" id="1070528"/>
    <lineage>
        <taxon>unclassified sequences</taxon>
        <taxon>metagenomes</taxon>
        <taxon>organismal metagenomes</taxon>
    </lineage>
</organism>
<sequence>MRKLVIIYGPPRSAASLLLKALLAHPEITGYTVEGGVGGSDENPLLDCFDIGNTTELDRLWNEVSPIPGQYLALKAPGYCFAYEYFNTLSNYECKYIGVGRDPYEVVDSMLNHDISRSVLGIVIDGTDCPKDKTDFLRARWDAGNEYQRALMRYRWHVDNIAKEQQESGIMLTPYHIRNDGKKMAKSIEAYLGLTPWSGFANELSKFYHRKISASRREEIKAKLGENI</sequence>
<reference evidence="1" key="1">
    <citation type="submission" date="2020-03" db="EMBL/GenBank/DDBJ databases">
        <title>The deep terrestrial virosphere.</title>
        <authorList>
            <person name="Holmfeldt K."/>
            <person name="Nilsson E."/>
            <person name="Simone D."/>
            <person name="Lopez-Fernandez M."/>
            <person name="Wu X."/>
            <person name="de Brujin I."/>
            <person name="Lundin D."/>
            <person name="Andersson A."/>
            <person name="Bertilsson S."/>
            <person name="Dopson M."/>
        </authorList>
    </citation>
    <scope>NUCLEOTIDE SEQUENCE</scope>
    <source>
        <strain evidence="3">MM415A00110</strain>
        <strain evidence="1">TM448A00090</strain>
        <strain evidence="2">TM448B00221</strain>
    </source>
</reference>
<evidence type="ECO:0000313" key="1">
    <source>
        <dbReference type="EMBL" id="QJA44197.1"/>
    </source>
</evidence>
<dbReference type="EMBL" id="MT143974">
    <property type="protein sequence ID" value="QJA44197.1"/>
    <property type="molecule type" value="Genomic_DNA"/>
</dbReference>
<dbReference type="EMBL" id="MT144601">
    <property type="protein sequence ID" value="QJH94521.1"/>
    <property type="molecule type" value="Genomic_DNA"/>
</dbReference>
<dbReference type="Gene3D" id="3.40.50.300">
    <property type="entry name" value="P-loop containing nucleotide triphosphate hydrolases"/>
    <property type="match status" value="1"/>
</dbReference>
<protein>
    <submittedName>
        <fullName evidence="1">Uncharacterized protein</fullName>
    </submittedName>
</protein>
<accession>A0A6H1Z9Z8</accession>
<dbReference type="InterPro" id="IPR027417">
    <property type="entry name" value="P-loop_NTPase"/>
</dbReference>
<dbReference type="AlphaFoldDB" id="A0A6H1Z9Z8"/>
<gene>
    <name evidence="3" type="ORF">MM415A00110_0048</name>
    <name evidence="1" type="ORF">TM448A00090_0029</name>
    <name evidence="2" type="ORF">TM448B00221_0075</name>
</gene>
<dbReference type="EMBL" id="MT145189">
    <property type="protein sequence ID" value="QJI04727.1"/>
    <property type="molecule type" value="Genomic_DNA"/>
</dbReference>
<evidence type="ECO:0000313" key="2">
    <source>
        <dbReference type="EMBL" id="QJH94521.1"/>
    </source>
</evidence>
<name>A0A6H1Z9Z8_9ZZZZ</name>
<evidence type="ECO:0000313" key="3">
    <source>
        <dbReference type="EMBL" id="QJI04727.1"/>
    </source>
</evidence>